<gene>
    <name evidence="1" type="ORF">JS44_12410</name>
</gene>
<name>A0A094IX88_9BACL</name>
<evidence type="ECO:0000313" key="1">
    <source>
        <dbReference type="EMBL" id="KFZ32295.1"/>
    </source>
</evidence>
<organism evidence="1">
    <name type="scientific">Anoxybacillus flavithermus</name>
    <dbReference type="NCBI Taxonomy" id="33934"/>
    <lineage>
        <taxon>Bacteria</taxon>
        <taxon>Bacillati</taxon>
        <taxon>Bacillota</taxon>
        <taxon>Bacilli</taxon>
        <taxon>Bacillales</taxon>
        <taxon>Anoxybacillaceae</taxon>
        <taxon>Anoxybacillus</taxon>
    </lineage>
</organism>
<comment type="caution">
    <text evidence="1">The sequence shown here is derived from an EMBL/GenBank/DDBJ whole genome shotgun (WGS) entry which is preliminary data.</text>
</comment>
<accession>A0A094IX88</accession>
<proteinExistence type="predicted"/>
<dbReference type="EMBL" id="JPZO01000088">
    <property type="protein sequence ID" value="KFZ32295.1"/>
    <property type="molecule type" value="Genomic_DNA"/>
</dbReference>
<sequence>MDKQKRERFPRRKENTNMCSNRLDRGKCAIKRFLMPTKDEVPPITWMCIVTINENCFVPQASGFVIPVASYEFPFP</sequence>
<protein>
    <submittedName>
        <fullName evidence="1">Uncharacterized protein</fullName>
    </submittedName>
</protein>
<dbReference type="AlphaFoldDB" id="A0A094IX88"/>
<reference evidence="1" key="1">
    <citation type="submission" date="2014-08" db="EMBL/GenBank/DDBJ databases">
        <title>Fullgenome sequencing of Anoxybacillus sp.25 isolate from Garga hot-spring Russia.</title>
        <authorList>
            <person name="Rozanov A.S."/>
            <person name="Kotenko A.V."/>
            <person name="Malup T.K."/>
            <person name="Peltek S.E."/>
        </authorList>
    </citation>
    <scope>NUCLEOTIDE SEQUENCE [LARGE SCALE GENOMIC DNA]</scope>
    <source>
        <strain evidence="1">25</strain>
    </source>
</reference>